<dbReference type="Proteomes" id="UP000049983">
    <property type="component" value="Unassembled WGS sequence"/>
</dbReference>
<keyword evidence="1" id="KW-0812">Transmembrane</keyword>
<feature type="transmembrane region" description="Helical" evidence="1">
    <location>
        <begin position="102"/>
        <end position="121"/>
    </location>
</feature>
<dbReference type="InterPro" id="IPR046595">
    <property type="entry name" value="DUF6653"/>
</dbReference>
<dbReference type="AlphaFoldDB" id="A0A0M6Z8Y1"/>
<dbReference type="Pfam" id="PF20358">
    <property type="entry name" value="DUF6653"/>
    <property type="match status" value="1"/>
</dbReference>
<gene>
    <name evidence="2" type="ORF">LA5096_01223</name>
</gene>
<keyword evidence="1" id="KW-0472">Membrane</keyword>
<keyword evidence="1" id="KW-1133">Transmembrane helix</keyword>
<protein>
    <submittedName>
        <fullName evidence="2">Uncharacterized protein</fullName>
    </submittedName>
</protein>
<dbReference type="RefSeq" id="WP_144435963.1">
    <property type="nucleotide sequence ID" value="NZ_CXWA01000002.1"/>
</dbReference>
<evidence type="ECO:0000313" key="2">
    <source>
        <dbReference type="EMBL" id="CTQ66779.1"/>
    </source>
</evidence>
<feature type="transmembrane region" description="Helical" evidence="1">
    <location>
        <begin position="127"/>
        <end position="145"/>
    </location>
</feature>
<evidence type="ECO:0000256" key="1">
    <source>
        <dbReference type="SAM" id="Phobius"/>
    </source>
</evidence>
<sequence>MDLFRGAESLMRMDDRTWSRHANPWSVYTRIASSLPLFLAIWSIHWIGWWSVLPIGIISMWIFINPRFFPAPSSAKSWAASGVLGERAFLNRKRVPIPHEHLVFAYLTSGLGGLFLLVTIWGIVSAAFWLALTSWLAVVVSKVWFVDRMAWLWQDVKDAHPVYQAWDDADWSKTF</sequence>
<dbReference type="GeneID" id="97668649"/>
<name>A0A0M6Z8Y1_9HYPH</name>
<dbReference type="OrthoDB" id="1442233at2"/>
<evidence type="ECO:0000313" key="3">
    <source>
        <dbReference type="Proteomes" id="UP000049983"/>
    </source>
</evidence>
<feature type="transmembrane region" description="Helical" evidence="1">
    <location>
        <begin position="47"/>
        <end position="64"/>
    </location>
</feature>
<proteinExistence type="predicted"/>
<dbReference type="EMBL" id="CXWC01000002">
    <property type="protein sequence ID" value="CTQ66779.1"/>
    <property type="molecule type" value="Genomic_DNA"/>
</dbReference>
<keyword evidence="3" id="KW-1185">Reference proteome</keyword>
<dbReference type="STRING" id="311410.LA5095_02367"/>
<reference evidence="3" key="1">
    <citation type="submission" date="2015-07" db="EMBL/GenBank/DDBJ databases">
        <authorList>
            <person name="Rodrigo-Torres Lidia"/>
            <person name="Arahal R.David."/>
        </authorList>
    </citation>
    <scope>NUCLEOTIDE SEQUENCE [LARGE SCALE GENOMIC DNA]</scope>
    <source>
        <strain evidence="3">CECT 5096</strain>
    </source>
</reference>
<accession>A0A0M6Z8Y1</accession>
<organism evidence="2 3">
    <name type="scientific">Roseibium album</name>
    <dbReference type="NCBI Taxonomy" id="311410"/>
    <lineage>
        <taxon>Bacteria</taxon>
        <taxon>Pseudomonadati</taxon>
        <taxon>Pseudomonadota</taxon>
        <taxon>Alphaproteobacteria</taxon>
        <taxon>Hyphomicrobiales</taxon>
        <taxon>Stappiaceae</taxon>
        <taxon>Roseibium</taxon>
    </lineage>
</organism>